<evidence type="ECO:0000313" key="3">
    <source>
        <dbReference type="EMBL" id="MCZ8538000.1"/>
    </source>
</evidence>
<dbReference type="RefSeq" id="WP_269927069.1">
    <property type="nucleotide sequence ID" value="NZ_JAMKBJ010000011.1"/>
</dbReference>
<proteinExistence type="predicted"/>
<dbReference type="AlphaFoldDB" id="A0A9X3LIH3"/>
<feature type="chain" id="PRO_5040810122" description="YhfM-like domain-containing protein" evidence="1">
    <location>
        <begin position="26"/>
        <end position="142"/>
    </location>
</feature>
<dbReference type="PROSITE" id="PS51257">
    <property type="entry name" value="PROKAR_LIPOPROTEIN"/>
    <property type="match status" value="1"/>
</dbReference>
<dbReference type="Proteomes" id="UP001152173">
    <property type="component" value="Unassembled WGS sequence"/>
</dbReference>
<reference evidence="3" key="1">
    <citation type="submission" date="2022-05" db="EMBL/GenBank/DDBJ databases">
        <authorList>
            <person name="Colautti A."/>
            <person name="Iacumin L."/>
        </authorList>
    </citation>
    <scope>NUCLEOTIDE SEQUENCE</scope>
    <source>
        <strain evidence="3">SK 55</strain>
    </source>
</reference>
<keyword evidence="1" id="KW-0732">Signal</keyword>
<dbReference type="InterPro" id="IPR058780">
    <property type="entry name" value="YhfM-like_dom"/>
</dbReference>
<dbReference type="EMBL" id="JAMKBJ010000011">
    <property type="protein sequence ID" value="MCZ8538000.1"/>
    <property type="molecule type" value="Genomic_DNA"/>
</dbReference>
<evidence type="ECO:0000259" key="2">
    <source>
        <dbReference type="Pfam" id="PF26353"/>
    </source>
</evidence>
<gene>
    <name evidence="3" type="ORF">M9R32_12460</name>
</gene>
<evidence type="ECO:0000313" key="4">
    <source>
        <dbReference type="Proteomes" id="UP001152173"/>
    </source>
</evidence>
<organism evidence="3 4">
    <name type="scientific">Paenisporosarcina quisquiliarum</name>
    <dbReference type="NCBI Taxonomy" id="365346"/>
    <lineage>
        <taxon>Bacteria</taxon>
        <taxon>Bacillati</taxon>
        <taxon>Bacillota</taxon>
        <taxon>Bacilli</taxon>
        <taxon>Bacillales</taxon>
        <taxon>Caryophanaceae</taxon>
        <taxon>Paenisporosarcina</taxon>
    </lineage>
</organism>
<evidence type="ECO:0000256" key="1">
    <source>
        <dbReference type="SAM" id="SignalP"/>
    </source>
</evidence>
<feature type="domain" description="YhfM-like" evidence="2">
    <location>
        <begin position="24"/>
        <end position="127"/>
    </location>
</feature>
<comment type="caution">
    <text evidence="3">The sequence shown here is derived from an EMBL/GenBank/DDBJ whole genome shotgun (WGS) entry which is preliminary data.</text>
</comment>
<keyword evidence="4" id="KW-1185">Reference proteome</keyword>
<name>A0A9X3LIH3_9BACL</name>
<sequence length="142" mass="17031">MNVNKMLFLGVLILFLLVSCGDVQEQVEQINLQYWDDHKETVIYRNDEDTMDTFIQAVENAKKMEKQKIIKTEPLLSFYMQKDDRVENYHLWINTDKEGFIQQLHPQRNETFRLDESAIEKLASFLIEKENIELIEKQIEFE</sequence>
<accession>A0A9X3LIH3</accession>
<dbReference type="Pfam" id="PF26353">
    <property type="entry name" value="YhfM"/>
    <property type="match status" value="1"/>
</dbReference>
<protein>
    <recommendedName>
        <fullName evidence="2">YhfM-like domain-containing protein</fullName>
    </recommendedName>
</protein>
<feature type="signal peptide" evidence="1">
    <location>
        <begin position="1"/>
        <end position="25"/>
    </location>
</feature>